<feature type="transmembrane region" description="Helical" evidence="3">
    <location>
        <begin position="142"/>
        <end position="161"/>
    </location>
</feature>
<evidence type="ECO:0000256" key="1">
    <source>
        <dbReference type="SAM" id="Coils"/>
    </source>
</evidence>
<dbReference type="Proteomes" id="UP000722791">
    <property type="component" value="Unassembled WGS sequence"/>
</dbReference>
<name>A0A8J4LUB2_9CHLO</name>
<feature type="region of interest" description="Disordered" evidence="2">
    <location>
        <begin position="53"/>
        <end position="91"/>
    </location>
</feature>
<evidence type="ECO:0000256" key="3">
    <source>
        <dbReference type="SAM" id="Phobius"/>
    </source>
</evidence>
<reference evidence="4" key="1">
    <citation type="journal article" date="2021" name="Proc. Natl. Acad. Sci. U.S.A.">
        <title>Three genomes in the algal genus Volvox reveal the fate of a haploid sex-determining region after a transition to homothallism.</title>
        <authorList>
            <person name="Yamamoto K."/>
            <person name="Hamaji T."/>
            <person name="Kawai-Toyooka H."/>
            <person name="Matsuzaki R."/>
            <person name="Takahashi F."/>
            <person name="Nishimura Y."/>
            <person name="Kawachi M."/>
            <person name="Noguchi H."/>
            <person name="Minakuchi Y."/>
            <person name="Umen J.G."/>
            <person name="Toyoda A."/>
            <person name="Nozaki H."/>
        </authorList>
    </citation>
    <scope>NUCLEOTIDE SEQUENCE</scope>
    <source>
        <strain evidence="4">NIES-3785</strain>
    </source>
</reference>
<keyword evidence="1" id="KW-0175">Coiled coil</keyword>
<evidence type="ECO:0000256" key="2">
    <source>
        <dbReference type="SAM" id="MobiDB-lite"/>
    </source>
</evidence>
<dbReference type="EMBL" id="BNCQ01000037">
    <property type="protein sequence ID" value="GIM11232.1"/>
    <property type="molecule type" value="Genomic_DNA"/>
</dbReference>
<evidence type="ECO:0000313" key="5">
    <source>
        <dbReference type="Proteomes" id="UP000722791"/>
    </source>
</evidence>
<sequence length="223" mass="23057">MQMRTLLPHPSNVAPGGAAVVSAGRKPTCRPALGGRAHWPGHCGFCTTTMTTTTSAPRSSTFGSSSCRSSSSNSFNSASAASGGGGDGLHDPWKLQQLQSQVFELKQRLVEAEVKRQAAEKVAVEVQQVRHQLQRTLAQTRWLLAAVALLLLLTTGVLAWAELEAPPLGTMVLSTAATGTGGRNGGPSTALAAVAAVVVAAGRCVAGWVEAAAQMLSRRGVTF</sequence>
<accession>A0A8J4LUB2</accession>
<dbReference type="AlphaFoldDB" id="A0A8J4LUB2"/>
<organism evidence="4 5">
    <name type="scientific">Volvox reticuliferus</name>
    <dbReference type="NCBI Taxonomy" id="1737510"/>
    <lineage>
        <taxon>Eukaryota</taxon>
        <taxon>Viridiplantae</taxon>
        <taxon>Chlorophyta</taxon>
        <taxon>core chlorophytes</taxon>
        <taxon>Chlorophyceae</taxon>
        <taxon>CS clade</taxon>
        <taxon>Chlamydomonadales</taxon>
        <taxon>Volvocaceae</taxon>
        <taxon>Volvox</taxon>
    </lineage>
</organism>
<protein>
    <submittedName>
        <fullName evidence="4">Uncharacterized protein</fullName>
    </submittedName>
</protein>
<keyword evidence="3" id="KW-1133">Transmembrane helix</keyword>
<keyword evidence="3" id="KW-0812">Transmembrane</keyword>
<proteinExistence type="predicted"/>
<feature type="compositionally biased region" description="Low complexity" evidence="2">
    <location>
        <begin position="53"/>
        <end position="81"/>
    </location>
</feature>
<feature type="transmembrane region" description="Helical" evidence="3">
    <location>
        <begin position="190"/>
        <end position="209"/>
    </location>
</feature>
<keyword evidence="3" id="KW-0472">Membrane</keyword>
<evidence type="ECO:0000313" key="4">
    <source>
        <dbReference type="EMBL" id="GIM11232.1"/>
    </source>
</evidence>
<comment type="caution">
    <text evidence="4">The sequence shown here is derived from an EMBL/GenBank/DDBJ whole genome shotgun (WGS) entry which is preliminary data.</text>
</comment>
<feature type="coiled-coil region" evidence="1">
    <location>
        <begin position="95"/>
        <end position="122"/>
    </location>
</feature>
<gene>
    <name evidence="4" type="ORF">Vretimale_14748</name>
</gene>